<proteinExistence type="predicted"/>
<keyword evidence="5" id="KW-1185">Reference proteome</keyword>
<comment type="caution">
    <text evidence="4">The sequence shown here is derived from an EMBL/GenBank/DDBJ whole genome shotgun (WGS) entry which is preliminary data.</text>
</comment>
<feature type="region of interest" description="Disordered" evidence="1">
    <location>
        <begin position="38"/>
        <end position="87"/>
    </location>
</feature>
<feature type="compositionally biased region" description="Low complexity" evidence="1">
    <location>
        <begin position="199"/>
        <end position="214"/>
    </location>
</feature>
<keyword evidence="2" id="KW-0812">Transmembrane</keyword>
<evidence type="ECO:0000313" key="5">
    <source>
        <dbReference type="Proteomes" id="UP000683000"/>
    </source>
</evidence>
<keyword evidence="2" id="KW-0472">Membrane</keyword>
<organism evidence="4 5">
    <name type="scientific">Boletus reticuloceps</name>
    <dbReference type="NCBI Taxonomy" id="495285"/>
    <lineage>
        <taxon>Eukaryota</taxon>
        <taxon>Fungi</taxon>
        <taxon>Dikarya</taxon>
        <taxon>Basidiomycota</taxon>
        <taxon>Agaricomycotina</taxon>
        <taxon>Agaricomycetes</taxon>
        <taxon>Agaricomycetidae</taxon>
        <taxon>Boletales</taxon>
        <taxon>Boletineae</taxon>
        <taxon>Boletaceae</taxon>
        <taxon>Boletoideae</taxon>
        <taxon>Boletus</taxon>
    </lineage>
</organism>
<gene>
    <name evidence="4" type="ORF">JVT61DRAFT_10069</name>
</gene>
<dbReference type="EMBL" id="JAGFBS010000004">
    <property type="protein sequence ID" value="KAG6379566.1"/>
    <property type="molecule type" value="Genomic_DNA"/>
</dbReference>
<evidence type="ECO:0000256" key="3">
    <source>
        <dbReference type="SAM" id="SignalP"/>
    </source>
</evidence>
<feature type="signal peptide" evidence="3">
    <location>
        <begin position="1"/>
        <end position="24"/>
    </location>
</feature>
<name>A0A8I3AEL8_9AGAM</name>
<feature type="chain" id="PRO_5034320596" evidence="3">
    <location>
        <begin position="25"/>
        <end position="535"/>
    </location>
</feature>
<feature type="compositionally biased region" description="Polar residues" evidence="1">
    <location>
        <begin position="274"/>
        <end position="283"/>
    </location>
</feature>
<dbReference type="OrthoDB" id="3266934at2759"/>
<feature type="compositionally biased region" description="Polar residues" evidence="1">
    <location>
        <begin position="480"/>
        <end position="494"/>
    </location>
</feature>
<dbReference type="Proteomes" id="UP000683000">
    <property type="component" value="Unassembled WGS sequence"/>
</dbReference>
<sequence>MALQHASRLLLACAWLSLATLIAATVPPHIHEARQGPISITPLSTDPGPVSIRPSSSTRPNTTTMSPTSSKSPPTSSATPRPSSSPASLAFTVQNLTTCTSAVISWKYSGTESQLLLSVTNIGVPQYDDALPRIKNVVDAEIQQQLADTNTSATPWPWLTVNLTQGWYEIQGLVLTEPTVSNSSSPFFVSDGPDVSCLTGTSSQSSSTVSPSATFVPQPSGGSKATVNVGGIAGGVIGGIAVLVLAILAGVCLSRRRRKVAPRRRLSKPRQYGSLKSTNSSIQPGDGGPQLPGNHSHSDSTGAILQDVAGGRVSATTTPGGSDEHVTVDDEEKLASPASYPGMSPFDALNTPLHHDRRASTYSIQIPTAVASENFRSRVPSTHTSTQALEQQAQRIRCSMETSNRQRSERLSMPTQPSPALAHSPTHAQPKEEYPLTPVTPTPVNRSISAGAASTIARRTSRKPVPQYNPSILLEDKNADSVSTHTAGAESSQSHGTGLGTGVHGTPPNLVHKASFGDGRPMHYLMPDMPSPQLD</sequence>
<evidence type="ECO:0000256" key="2">
    <source>
        <dbReference type="SAM" id="Phobius"/>
    </source>
</evidence>
<feature type="region of interest" description="Disordered" evidence="1">
    <location>
        <begin position="401"/>
        <end position="444"/>
    </location>
</feature>
<dbReference type="AlphaFoldDB" id="A0A8I3AEL8"/>
<feature type="compositionally biased region" description="Polar residues" evidence="1">
    <location>
        <begin position="293"/>
        <end position="302"/>
    </location>
</feature>
<accession>A0A8I3AEL8</accession>
<feature type="region of interest" description="Disordered" evidence="1">
    <location>
        <begin position="479"/>
        <end position="535"/>
    </location>
</feature>
<feature type="region of interest" description="Disordered" evidence="1">
    <location>
        <begin position="199"/>
        <end position="222"/>
    </location>
</feature>
<feature type="compositionally biased region" description="Low complexity" evidence="1">
    <location>
        <begin position="51"/>
        <end position="87"/>
    </location>
</feature>
<feature type="compositionally biased region" description="Basic residues" evidence="1">
    <location>
        <begin position="259"/>
        <end position="268"/>
    </location>
</feature>
<protein>
    <submittedName>
        <fullName evidence="4">Uncharacterized protein</fullName>
    </submittedName>
</protein>
<keyword evidence="2" id="KW-1133">Transmembrane helix</keyword>
<reference evidence="4" key="1">
    <citation type="submission" date="2021-03" db="EMBL/GenBank/DDBJ databases">
        <title>Evolutionary innovations through gain and loss of genes in the ectomycorrhizal Boletales.</title>
        <authorList>
            <person name="Wu G."/>
            <person name="Miyauchi S."/>
            <person name="Morin E."/>
            <person name="Yang Z.-L."/>
            <person name="Xu J."/>
            <person name="Martin F.M."/>
        </authorList>
    </citation>
    <scope>NUCLEOTIDE SEQUENCE</scope>
    <source>
        <strain evidence="4">BR01</strain>
    </source>
</reference>
<feature type="transmembrane region" description="Helical" evidence="2">
    <location>
        <begin position="232"/>
        <end position="254"/>
    </location>
</feature>
<evidence type="ECO:0000313" key="4">
    <source>
        <dbReference type="EMBL" id="KAG6379566.1"/>
    </source>
</evidence>
<feature type="region of interest" description="Disordered" evidence="1">
    <location>
        <begin position="451"/>
        <end position="470"/>
    </location>
</feature>
<feature type="region of interest" description="Disordered" evidence="1">
    <location>
        <begin position="259"/>
        <end position="302"/>
    </location>
</feature>
<keyword evidence="3" id="KW-0732">Signal</keyword>
<evidence type="ECO:0000256" key="1">
    <source>
        <dbReference type="SAM" id="MobiDB-lite"/>
    </source>
</evidence>